<name>A0A8X6MZJ7_NEPPI</name>
<protein>
    <submittedName>
        <fullName evidence="2">Uncharacterized protein</fullName>
    </submittedName>
</protein>
<dbReference type="Proteomes" id="UP000887013">
    <property type="component" value="Unassembled WGS sequence"/>
</dbReference>
<feature type="non-terminal residue" evidence="2">
    <location>
        <position position="1"/>
    </location>
</feature>
<proteinExistence type="predicted"/>
<reference evidence="2" key="1">
    <citation type="submission" date="2020-08" db="EMBL/GenBank/DDBJ databases">
        <title>Multicomponent nature underlies the extraordinary mechanical properties of spider dragline silk.</title>
        <authorList>
            <person name="Kono N."/>
            <person name="Nakamura H."/>
            <person name="Mori M."/>
            <person name="Yoshida Y."/>
            <person name="Ohtoshi R."/>
            <person name="Malay A.D."/>
            <person name="Moran D.A.P."/>
            <person name="Tomita M."/>
            <person name="Numata K."/>
            <person name="Arakawa K."/>
        </authorList>
    </citation>
    <scope>NUCLEOTIDE SEQUENCE</scope>
</reference>
<keyword evidence="3" id="KW-1185">Reference proteome</keyword>
<evidence type="ECO:0000313" key="3">
    <source>
        <dbReference type="Proteomes" id="UP000887013"/>
    </source>
</evidence>
<evidence type="ECO:0000313" key="2">
    <source>
        <dbReference type="EMBL" id="GFS86469.1"/>
    </source>
</evidence>
<evidence type="ECO:0000256" key="1">
    <source>
        <dbReference type="SAM" id="MobiDB-lite"/>
    </source>
</evidence>
<dbReference type="AlphaFoldDB" id="A0A8X6MZJ7"/>
<comment type="caution">
    <text evidence="2">The sequence shown here is derived from an EMBL/GenBank/DDBJ whole genome shotgun (WGS) entry which is preliminary data.</text>
</comment>
<organism evidence="2 3">
    <name type="scientific">Nephila pilipes</name>
    <name type="common">Giant wood spider</name>
    <name type="synonym">Nephila maculata</name>
    <dbReference type="NCBI Taxonomy" id="299642"/>
    <lineage>
        <taxon>Eukaryota</taxon>
        <taxon>Metazoa</taxon>
        <taxon>Ecdysozoa</taxon>
        <taxon>Arthropoda</taxon>
        <taxon>Chelicerata</taxon>
        <taxon>Arachnida</taxon>
        <taxon>Araneae</taxon>
        <taxon>Araneomorphae</taxon>
        <taxon>Entelegynae</taxon>
        <taxon>Araneoidea</taxon>
        <taxon>Nephilidae</taxon>
        <taxon>Nephila</taxon>
    </lineage>
</organism>
<accession>A0A8X6MZJ7</accession>
<sequence length="20" mass="2332">LDKDDDVPFVDAADRDPNWE</sequence>
<gene>
    <name evidence="2" type="ORF">NPIL_523811</name>
</gene>
<feature type="region of interest" description="Disordered" evidence="1">
    <location>
        <begin position="1"/>
        <end position="20"/>
    </location>
</feature>
<dbReference type="EMBL" id="BMAW01052611">
    <property type="protein sequence ID" value="GFS86469.1"/>
    <property type="molecule type" value="Genomic_DNA"/>
</dbReference>